<dbReference type="InterPro" id="IPR007919">
    <property type="entry name" value="UPF0220"/>
</dbReference>
<gene>
    <name evidence="7" type="ORF">B0A49_07936</name>
</gene>
<keyword evidence="4 6" id="KW-1133">Transmembrane helix</keyword>
<dbReference type="AlphaFoldDB" id="A0A4U0WWM0"/>
<reference evidence="7 8" key="1">
    <citation type="submission" date="2017-03" db="EMBL/GenBank/DDBJ databases">
        <title>Genomes of endolithic fungi from Antarctica.</title>
        <authorList>
            <person name="Coleine C."/>
            <person name="Masonjones S."/>
            <person name="Stajich J.E."/>
        </authorList>
    </citation>
    <scope>NUCLEOTIDE SEQUENCE [LARGE SCALE GENOMIC DNA]</scope>
    <source>
        <strain evidence="7 8">CCFEE 5187</strain>
    </source>
</reference>
<dbReference type="STRING" id="331657.A0A4U0WWM0"/>
<comment type="caution">
    <text evidence="7">The sequence shown here is derived from an EMBL/GenBank/DDBJ whole genome shotgun (WGS) entry which is preliminary data.</text>
</comment>
<dbReference type="Proteomes" id="UP000308768">
    <property type="component" value="Unassembled WGS sequence"/>
</dbReference>
<sequence>TVMVLKYVVPEYPFPTLWFGVANVVANALIMLSSVVLWVAQNMEDDYTYNLAL</sequence>
<evidence type="ECO:0000256" key="4">
    <source>
        <dbReference type="ARBA" id="ARBA00022989"/>
    </source>
</evidence>
<evidence type="ECO:0000256" key="3">
    <source>
        <dbReference type="ARBA" id="ARBA00022692"/>
    </source>
</evidence>
<proteinExistence type="inferred from homology"/>
<keyword evidence="5 6" id="KW-0472">Membrane</keyword>
<evidence type="ECO:0000256" key="2">
    <source>
        <dbReference type="ARBA" id="ARBA00005335"/>
    </source>
</evidence>
<accession>A0A4U0WWM0</accession>
<name>A0A4U0WWM0_9PEZI</name>
<feature type="transmembrane region" description="Helical" evidence="6">
    <location>
        <begin position="17"/>
        <end position="40"/>
    </location>
</feature>
<organism evidence="7 8">
    <name type="scientific">Cryomyces minteri</name>
    <dbReference type="NCBI Taxonomy" id="331657"/>
    <lineage>
        <taxon>Eukaryota</taxon>
        <taxon>Fungi</taxon>
        <taxon>Dikarya</taxon>
        <taxon>Ascomycota</taxon>
        <taxon>Pezizomycotina</taxon>
        <taxon>Dothideomycetes</taxon>
        <taxon>Dothideomycetes incertae sedis</taxon>
        <taxon>Cryomyces</taxon>
    </lineage>
</organism>
<evidence type="ECO:0000256" key="5">
    <source>
        <dbReference type="ARBA" id="ARBA00023136"/>
    </source>
</evidence>
<evidence type="ECO:0000313" key="8">
    <source>
        <dbReference type="Proteomes" id="UP000308768"/>
    </source>
</evidence>
<dbReference type="GO" id="GO:0016020">
    <property type="term" value="C:membrane"/>
    <property type="evidence" value="ECO:0007669"/>
    <property type="project" value="UniProtKB-SubCell"/>
</dbReference>
<evidence type="ECO:0000256" key="1">
    <source>
        <dbReference type="ARBA" id="ARBA00004141"/>
    </source>
</evidence>
<dbReference type="EMBL" id="NAJN01000844">
    <property type="protein sequence ID" value="TKA68142.1"/>
    <property type="molecule type" value="Genomic_DNA"/>
</dbReference>
<keyword evidence="8" id="KW-1185">Reference proteome</keyword>
<dbReference type="OrthoDB" id="268928at2759"/>
<feature type="non-terminal residue" evidence="7">
    <location>
        <position position="1"/>
    </location>
</feature>
<protein>
    <submittedName>
        <fullName evidence="7">Uncharacterized protein</fullName>
    </submittedName>
</protein>
<evidence type="ECO:0000313" key="7">
    <source>
        <dbReference type="EMBL" id="TKA68142.1"/>
    </source>
</evidence>
<comment type="similarity">
    <text evidence="2">Belongs to the UPF0220 family.</text>
</comment>
<keyword evidence="3 6" id="KW-0812">Transmembrane</keyword>
<evidence type="ECO:0000256" key="6">
    <source>
        <dbReference type="SAM" id="Phobius"/>
    </source>
</evidence>
<comment type="subcellular location">
    <subcellularLocation>
        <location evidence="1">Membrane</location>
        <topology evidence="1">Multi-pass membrane protein</topology>
    </subcellularLocation>
</comment>
<dbReference type="Pfam" id="PF05255">
    <property type="entry name" value="UPF0220"/>
    <property type="match status" value="1"/>
</dbReference>